<feature type="non-terminal residue" evidence="1">
    <location>
        <position position="56"/>
    </location>
</feature>
<protein>
    <submittedName>
        <fullName evidence="1">(Mediterranean fruit fly) hypothetical protein</fullName>
    </submittedName>
</protein>
<evidence type="ECO:0000313" key="1">
    <source>
        <dbReference type="EMBL" id="CAD6992991.1"/>
    </source>
</evidence>
<comment type="caution">
    <text evidence="1">The sequence shown here is derived from an EMBL/GenBank/DDBJ whole genome shotgun (WGS) entry which is preliminary data.</text>
</comment>
<dbReference type="Proteomes" id="UP000606786">
    <property type="component" value="Unassembled WGS sequence"/>
</dbReference>
<proteinExistence type="predicted"/>
<sequence>MQNAEAEVCGHTPISTSIIPCRKKPRCVLEANRGGSVNGCGTTSEAQSELGSTSLN</sequence>
<name>A0A811U2Y1_CERCA</name>
<accession>A0A811U2Y1</accession>
<organism evidence="1 2">
    <name type="scientific">Ceratitis capitata</name>
    <name type="common">Mediterranean fruit fly</name>
    <name type="synonym">Tephritis capitata</name>
    <dbReference type="NCBI Taxonomy" id="7213"/>
    <lineage>
        <taxon>Eukaryota</taxon>
        <taxon>Metazoa</taxon>
        <taxon>Ecdysozoa</taxon>
        <taxon>Arthropoda</taxon>
        <taxon>Hexapoda</taxon>
        <taxon>Insecta</taxon>
        <taxon>Pterygota</taxon>
        <taxon>Neoptera</taxon>
        <taxon>Endopterygota</taxon>
        <taxon>Diptera</taxon>
        <taxon>Brachycera</taxon>
        <taxon>Muscomorpha</taxon>
        <taxon>Tephritoidea</taxon>
        <taxon>Tephritidae</taxon>
        <taxon>Ceratitis</taxon>
        <taxon>Ceratitis</taxon>
    </lineage>
</organism>
<dbReference type="AlphaFoldDB" id="A0A811U2Y1"/>
<keyword evidence="2" id="KW-1185">Reference proteome</keyword>
<dbReference type="EMBL" id="CAJHJT010000001">
    <property type="protein sequence ID" value="CAD6992991.1"/>
    <property type="molecule type" value="Genomic_DNA"/>
</dbReference>
<evidence type="ECO:0000313" key="2">
    <source>
        <dbReference type="Proteomes" id="UP000606786"/>
    </source>
</evidence>
<reference evidence="1" key="1">
    <citation type="submission" date="2020-11" db="EMBL/GenBank/DDBJ databases">
        <authorList>
            <person name="Whitehead M."/>
        </authorList>
    </citation>
    <scope>NUCLEOTIDE SEQUENCE</scope>
    <source>
        <strain evidence="1">EGII</strain>
    </source>
</reference>
<gene>
    <name evidence="1" type="ORF">CCAP1982_LOCUS1822</name>
</gene>